<dbReference type="InterPro" id="IPR004046">
    <property type="entry name" value="GST_C"/>
</dbReference>
<dbReference type="OrthoDB" id="4951845at2759"/>
<dbReference type="Pfam" id="PF00043">
    <property type="entry name" value="GST_C"/>
    <property type="match status" value="1"/>
</dbReference>
<accession>A0A438CBR6</accession>
<feature type="domain" description="Glutathione S-transferase C-terminal" evidence="1">
    <location>
        <begin position="5"/>
        <end position="58"/>
    </location>
</feature>
<comment type="caution">
    <text evidence="2">The sequence shown here is derived from an EMBL/GenBank/DDBJ whole genome shotgun (WGS) entry which is preliminary data.</text>
</comment>
<dbReference type="Gene3D" id="1.20.1050.10">
    <property type="match status" value="1"/>
</dbReference>
<evidence type="ECO:0000313" key="2">
    <source>
        <dbReference type="EMBL" id="RVW20356.1"/>
    </source>
</evidence>
<organism evidence="2 3">
    <name type="scientific">Vitis vinifera</name>
    <name type="common">Grape</name>
    <dbReference type="NCBI Taxonomy" id="29760"/>
    <lineage>
        <taxon>Eukaryota</taxon>
        <taxon>Viridiplantae</taxon>
        <taxon>Streptophyta</taxon>
        <taxon>Embryophyta</taxon>
        <taxon>Tracheophyta</taxon>
        <taxon>Spermatophyta</taxon>
        <taxon>Magnoliopsida</taxon>
        <taxon>eudicotyledons</taxon>
        <taxon>Gunneridae</taxon>
        <taxon>Pentapetalae</taxon>
        <taxon>rosids</taxon>
        <taxon>Vitales</taxon>
        <taxon>Vitaceae</taxon>
        <taxon>Viteae</taxon>
        <taxon>Vitis</taxon>
    </lineage>
</organism>
<evidence type="ECO:0000259" key="1">
    <source>
        <dbReference type="Pfam" id="PF00043"/>
    </source>
</evidence>
<proteinExistence type="predicted"/>
<dbReference type="AlphaFoldDB" id="A0A438CBR6"/>
<name>A0A438CBR6_VITVI</name>
<evidence type="ECO:0000313" key="3">
    <source>
        <dbReference type="Proteomes" id="UP000288805"/>
    </source>
</evidence>
<protein>
    <recommendedName>
        <fullName evidence="1">Glutathione S-transferase C-terminal domain-containing protein</fullName>
    </recommendedName>
</protein>
<reference evidence="2 3" key="1">
    <citation type="journal article" date="2018" name="PLoS Genet.">
        <title>Population sequencing reveals clonal diversity and ancestral inbreeding in the grapevine cultivar Chardonnay.</title>
        <authorList>
            <person name="Roach M.J."/>
            <person name="Johnson D.L."/>
            <person name="Bohlmann J."/>
            <person name="van Vuuren H.J."/>
            <person name="Jones S.J."/>
            <person name="Pretorius I.S."/>
            <person name="Schmidt S.A."/>
            <person name="Borneman A.R."/>
        </authorList>
    </citation>
    <scope>NUCLEOTIDE SEQUENCE [LARGE SCALE GENOMIC DNA]</scope>
    <source>
        <strain evidence="3">cv. Chardonnay</strain>
        <tissue evidence="2">Leaf</tissue>
    </source>
</reference>
<dbReference type="InterPro" id="IPR036282">
    <property type="entry name" value="Glutathione-S-Trfase_C_sf"/>
</dbReference>
<dbReference type="SUPFAM" id="SSF47616">
    <property type="entry name" value="GST C-terminal domain-like"/>
    <property type="match status" value="1"/>
</dbReference>
<dbReference type="Proteomes" id="UP000288805">
    <property type="component" value="Unassembled WGS sequence"/>
</dbReference>
<dbReference type="EMBL" id="QGNW01002373">
    <property type="protein sequence ID" value="RVW20356.1"/>
    <property type="molecule type" value="Genomic_DNA"/>
</dbReference>
<gene>
    <name evidence="2" type="ORF">CK203_115546</name>
</gene>
<sequence length="78" mass="8785">MVPSMEYLKFLEEKLKGKKFFGGDTIRFVDLALAWLANLISILEEIVGLKVGDGEKFPLCLHGPKILQMLQSLKVTPH</sequence>